<protein>
    <submittedName>
        <fullName evidence="2">Uncharacterized protein</fullName>
    </submittedName>
</protein>
<gene>
    <name evidence="2" type="ORF">BN2476_300134</name>
</gene>
<evidence type="ECO:0000313" key="3">
    <source>
        <dbReference type="Proteomes" id="UP000195569"/>
    </source>
</evidence>
<dbReference type="Proteomes" id="UP000195569">
    <property type="component" value="Unassembled WGS sequence"/>
</dbReference>
<sequence>MLKRRVPPTLRKIGFTIVSSDRRTFFERADPIARHPFVLTIIAFILSGLIGTWLTVRYQREQHEQEVIRKNMDDVRLSIDTTNQAFEDFLDAASVLNDDITIGAENKRLEEDKEIFWKARRDLDSKLAIETPRIRQAMPLGAGGMFQLSTSLIRVGVMTIADCFKSGEVIDIPNAGSNGRKLECKHSDQMFSIKYADERIAKVQLCVTDIYFAIRPSPFNDLNTETIVDSIGRSVKNLGAVCNGVTMLGLPYDKTYGKYINQSNMLYPDN</sequence>
<keyword evidence="1" id="KW-0472">Membrane</keyword>
<accession>A0A1N7S2U6</accession>
<feature type="transmembrane region" description="Helical" evidence="1">
    <location>
        <begin position="37"/>
        <end position="56"/>
    </location>
</feature>
<proteinExistence type="predicted"/>
<comment type="caution">
    <text evidence="2">The sequence shown here is derived from an EMBL/GenBank/DDBJ whole genome shotgun (WGS) entry which is preliminary data.</text>
</comment>
<name>A0A1N7S2U6_9BURK</name>
<organism evidence="2 3">
    <name type="scientific">Paraburkholderia piptadeniae</name>
    <dbReference type="NCBI Taxonomy" id="1701573"/>
    <lineage>
        <taxon>Bacteria</taxon>
        <taxon>Pseudomonadati</taxon>
        <taxon>Pseudomonadota</taxon>
        <taxon>Betaproteobacteria</taxon>
        <taxon>Burkholderiales</taxon>
        <taxon>Burkholderiaceae</taxon>
        <taxon>Paraburkholderia</taxon>
    </lineage>
</organism>
<keyword evidence="1" id="KW-0812">Transmembrane</keyword>
<evidence type="ECO:0000256" key="1">
    <source>
        <dbReference type="SAM" id="Phobius"/>
    </source>
</evidence>
<keyword evidence="3" id="KW-1185">Reference proteome</keyword>
<keyword evidence="1" id="KW-1133">Transmembrane helix</keyword>
<dbReference type="AlphaFoldDB" id="A0A1N7S2U6"/>
<evidence type="ECO:0000313" key="2">
    <source>
        <dbReference type="EMBL" id="SIT41697.1"/>
    </source>
</evidence>
<reference evidence="2" key="1">
    <citation type="submission" date="2016-12" db="EMBL/GenBank/DDBJ databases">
        <authorList>
            <person name="Moulin L."/>
        </authorList>
    </citation>
    <scope>NUCLEOTIDE SEQUENCE [LARGE SCALE GENOMIC DNA]</scope>
    <source>
        <strain evidence="2">STM 7183</strain>
    </source>
</reference>
<dbReference type="EMBL" id="CYGY02000030">
    <property type="protein sequence ID" value="SIT41697.1"/>
    <property type="molecule type" value="Genomic_DNA"/>
</dbReference>